<dbReference type="AlphaFoldDB" id="A0ABD6N5S3"/>
<reference evidence="1 2" key="1">
    <citation type="submission" date="2018-06" db="EMBL/GenBank/DDBJ databases">
        <title>Bacteria isolated from soil of Wuhan.</title>
        <authorList>
            <person name="Xiang W."/>
            <person name="Huang C."/>
        </authorList>
    </citation>
    <scope>NUCLEOTIDE SEQUENCE [LARGE SCALE GENOMIC DNA]</scope>
    <source>
        <strain evidence="2">xwS4</strain>
    </source>
</reference>
<sequence>MDDLQIAAEMLAGDTGLVYSRYLKDDTLAFVLSVPAWSFSDRDELRIEHSRDGVVWTTLHQEIVEYFDKPIDNPHPVQLDKGSDQMTLEGIHYFRSWVQNPNPDTSVSKPLALIFDRFPPYNHISPPKFPSIPVVTDESLGAASDKAVLTLPSYPDWAEGDKVFVYWMNRLPLDAADLDEPVLRLDTTGADQQLEIAGADIRRVGDGGVFVVYLLIDKAGNVSEISIYTSIAVALGQLPTVFDPPVVPLATVDDAFLIDQADANEGVEVWVPVYEGKKASDFVEVKWGGTPLQRETVGSAPDDFIRVRVPHEVMLKEYGSGSGQVPTKVSYTLLRGSHPMGGADIDIQVDFETMDPGGPDPTWPLPIHPDLKKVVITGRNSGLTDELDETDAKSPADLAFELYNFAEEDDELTFYWVDEVAATHTVGGSDKSGESIDLEVPWEVIEKIGNHSAVPVYYEARRPGVHNPVRSATTFVKVEAITITPVAATFDHLVKGVVTCTSIQATGGDPKGPAVEVLIPNLTEYQQHGEFTKVDLTWWVYRGRTDEQGYEEIDNVRFEEQITLDAEHPITGFTWRIPFDKYVLPTDEGSKDPLYMSSRANVTYALKMAKGDVLSEVAKVRLSFIPPSGTCNPYGS</sequence>
<gene>
    <name evidence="1" type="ORF">DM819_06455</name>
</gene>
<evidence type="ECO:0000313" key="2">
    <source>
        <dbReference type="Proteomes" id="UP000704738"/>
    </source>
</evidence>
<organism evidence="1 2">
    <name type="scientific">Pseudomonas hunanensis</name>
    <dbReference type="NCBI Taxonomy" id="1247546"/>
    <lineage>
        <taxon>Bacteria</taxon>
        <taxon>Pseudomonadati</taxon>
        <taxon>Pseudomonadota</taxon>
        <taxon>Gammaproteobacteria</taxon>
        <taxon>Pseudomonadales</taxon>
        <taxon>Pseudomonadaceae</taxon>
        <taxon>Pseudomonas</taxon>
    </lineage>
</organism>
<comment type="caution">
    <text evidence="1">The sequence shown here is derived from an EMBL/GenBank/DDBJ whole genome shotgun (WGS) entry which is preliminary data.</text>
</comment>
<evidence type="ECO:0008006" key="3">
    <source>
        <dbReference type="Google" id="ProtNLM"/>
    </source>
</evidence>
<protein>
    <recommendedName>
        <fullName evidence="3">Ig-like domain-containing protein</fullName>
    </recommendedName>
</protein>
<evidence type="ECO:0000313" key="1">
    <source>
        <dbReference type="EMBL" id="NWL45517.1"/>
    </source>
</evidence>
<dbReference type="EMBL" id="QJRE01000096">
    <property type="protein sequence ID" value="NWL45517.1"/>
    <property type="molecule type" value="Genomic_DNA"/>
</dbReference>
<accession>A0ABD6N5S3</accession>
<name>A0ABD6N5S3_9PSED</name>
<proteinExistence type="predicted"/>
<dbReference type="Proteomes" id="UP000704738">
    <property type="component" value="Unassembled WGS sequence"/>
</dbReference>